<dbReference type="SMART" id="SM00388">
    <property type="entry name" value="HisKA"/>
    <property type="match status" value="1"/>
</dbReference>
<proteinExistence type="predicted"/>
<feature type="domain" description="Signal transduction histidine kinase dimerisation/phosphoacceptor" evidence="1">
    <location>
        <begin position="146"/>
        <end position="207"/>
    </location>
</feature>
<evidence type="ECO:0000259" key="1">
    <source>
        <dbReference type="SMART" id="SM00388"/>
    </source>
</evidence>
<comment type="caution">
    <text evidence="2">The sequence shown here is derived from an EMBL/GenBank/DDBJ whole genome shotgun (WGS) entry which is preliminary data.</text>
</comment>
<name>A0A7J3THM7_9EURY</name>
<reference evidence="2" key="1">
    <citation type="journal article" date="2020" name="mSystems">
        <title>Genome- and Community-Level Interaction Insights into Carbon Utilization and Element Cycling Functions of Hydrothermarchaeota in Hydrothermal Sediment.</title>
        <authorList>
            <person name="Zhou Z."/>
            <person name="Liu Y."/>
            <person name="Xu W."/>
            <person name="Pan J."/>
            <person name="Luo Z.H."/>
            <person name="Li M."/>
        </authorList>
    </citation>
    <scope>NUCLEOTIDE SEQUENCE [LARGE SCALE GENOMIC DNA]</scope>
    <source>
        <strain evidence="2">SpSt-10</strain>
    </source>
</reference>
<dbReference type="GO" id="GO:0000155">
    <property type="term" value="F:phosphorelay sensor kinase activity"/>
    <property type="evidence" value="ECO:0007669"/>
    <property type="project" value="InterPro"/>
</dbReference>
<protein>
    <recommendedName>
        <fullName evidence="1">Signal transduction histidine kinase dimerisation/phosphoacceptor domain-containing protein</fullName>
    </recommendedName>
</protein>
<evidence type="ECO:0000313" key="2">
    <source>
        <dbReference type="EMBL" id="HHF47980.1"/>
    </source>
</evidence>
<organism evidence="2">
    <name type="scientific">Geoglobus ahangari</name>
    <dbReference type="NCBI Taxonomy" id="113653"/>
    <lineage>
        <taxon>Archaea</taxon>
        <taxon>Methanobacteriati</taxon>
        <taxon>Methanobacteriota</taxon>
        <taxon>Archaeoglobi</taxon>
        <taxon>Archaeoglobales</taxon>
        <taxon>Archaeoglobaceae</taxon>
        <taxon>Geoglobus</taxon>
    </lineage>
</organism>
<dbReference type="Pfam" id="PF00512">
    <property type="entry name" value="HisKA"/>
    <property type="match status" value="1"/>
</dbReference>
<dbReference type="InterPro" id="IPR003661">
    <property type="entry name" value="HisK_dim/P_dom"/>
</dbReference>
<dbReference type="AlphaFoldDB" id="A0A7J3THM7"/>
<dbReference type="EMBL" id="DRUC01000035">
    <property type="protein sequence ID" value="HHF47980.1"/>
    <property type="molecule type" value="Genomic_DNA"/>
</dbReference>
<accession>A0A7J3THM7</accession>
<dbReference type="CDD" id="cd00082">
    <property type="entry name" value="HisKA"/>
    <property type="match status" value="1"/>
</dbReference>
<gene>
    <name evidence="2" type="ORF">ENL48_01905</name>
</gene>
<sequence length="220" mass="25498">MSDSRLNELLFKVFEISSLIWLFREREDILNFFCEKVSELEDCAGIVLRDITGVYGRGVVDCIYLSTEPKTIKIIAAKNCNCKAKREHDYLLICPTPQVTAYVFIKGVPCEITLQILKEIFFILSRALDNLEAFINLEIAINQLKSNLEYFYYLSDRLRNPLTGILVATELKDEIETEKAFRVIRECGLRIKKILNEMKQLEISTRKTLDSGKRILLFKN</sequence>